<dbReference type="GO" id="GO:0016020">
    <property type="term" value="C:membrane"/>
    <property type="evidence" value="ECO:0007669"/>
    <property type="project" value="UniProtKB-SubCell"/>
</dbReference>
<protein>
    <submittedName>
        <fullName evidence="9">MFS general substrate transporter</fullName>
    </submittedName>
</protein>
<name>A0A139AGA1_GONPJ</name>
<dbReference type="PANTHER" id="PTHR42718:SF9">
    <property type="entry name" value="MAJOR FACILITATOR SUPERFAMILY MULTIDRUG TRANSPORTER MFSC"/>
    <property type="match status" value="1"/>
</dbReference>
<evidence type="ECO:0000256" key="2">
    <source>
        <dbReference type="ARBA" id="ARBA00022448"/>
    </source>
</evidence>
<keyword evidence="10" id="KW-1185">Reference proteome</keyword>
<dbReference type="EMBL" id="KQ965759">
    <property type="protein sequence ID" value="KXS15826.1"/>
    <property type="molecule type" value="Genomic_DNA"/>
</dbReference>
<dbReference type="OMA" id="SSEVFWI"/>
<dbReference type="PROSITE" id="PS50850">
    <property type="entry name" value="MFS"/>
    <property type="match status" value="1"/>
</dbReference>
<organism evidence="9 10">
    <name type="scientific">Gonapodya prolifera (strain JEL478)</name>
    <name type="common">Monoblepharis prolifera</name>
    <dbReference type="NCBI Taxonomy" id="1344416"/>
    <lineage>
        <taxon>Eukaryota</taxon>
        <taxon>Fungi</taxon>
        <taxon>Fungi incertae sedis</taxon>
        <taxon>Chytridiomycota</taxon>
        <taxon>Chytridiomycota incertae sedis</taxon>
        <taxon>Monoblepharidomycetes</taxon>
        <taxon>Monoblepharidales</taxon>
        <taxon>Gonapodyaceae</taxon>
        <taxon>Gonapodya</taxon>
    </lineage>
</organism>
<dbReference type="PANTHER" id="PTHR42718">
    <property type="entry name" value="MAJOR FACILITATOR SUPERFAMILY MULTIDRUG TRANSPORTER MFSC"/>
    <property type="match status" value="1"/>
</dbReference>
<evidence type="ECO:0000256" key="7">
    <source>
        <dbReference type="SAM" id="SignalP"/>
    </source>
</evidence>
<dbReference type="InterPro" id="IPR011701">
    <property type="entry name" value="MFS"/>
</dbReference>
<dbReference type="AlphaFoldDB" id="A0A139AGA1"/>
<dbReference type="SUPFAM" id="SSF103473">
    <property type="entry name" value="MFS general substrate transporter"/>
    <property type="match status" value="2"/>
</dbReference>
<evidence type="ECO:0000256" key="6">
    <source>
        <dbReference type="SAM" id="Phobius"/>
    </source>
</evidence>
<keyword evidence="2" id="KW-0813">Transport</keyword>
<evidence type="ECO:0000256" key="4">
    <source>
        <dbReference type="ARBA" id="ARBA00022989"/>
    </source>
</evidence>
<dbReference type="GO" id="GO:0022857">
    <property type="term" value="F:transmembrane transporter activity"/>
    <property type="evidence" value="ECO:0007669"/>
    <property type="project" value="InterPro"/>
</dbReference>
<comment type="subcellular location">
    <subcellularLocation>
        <location evidence="1">Membrane</location>
        <topology evidence="1">Multi-pass membrane protein</topology>
    </subcellularLocation>
</comment>
<keyword evidence="5 6" id="KW-0472">Membrane</keyword>
<dbReference type="OrthoDB" id="2130629at2759"/>
<sequence>MTLFGLGWSLLWSLITVFSRNEIMLDIAMAMQGLGAAISIPAELGIISAIDHPKEQSRNAAISFVGAMNPLGSVIGIILGAVFTQRIGWRYMFFVPLALEALAMVVIVLTVPASVDQHDFQKPMKSEGSDAEGSAADVAGKWTKCEKGRVNGLGAVFITAGFTFLTVGLAGGPVATNGYSTPYIIVVFILAALSLIAYVLLEFKFAKNPLILLLMAMTLVVQMSFFAFATYSTFFFQRVYLETPLIAAVRFQP</sequence>
<reference evidence="9 10" key="1">
    <citation type="journal article" date="2015" name="Genome Biol. Evol.">
        <title>Phylogenomic analyses indicate that early fungi evolved digesting cell walls of algal ancestors of land plants.</title>
        <authorList>
            <person name="Chang Y."/>
            <person name="Wang S."/>
            <person name="Sekimoto S."/>
            <person name="Aerts A.L."/>
            <person name="Choi C."/>
            <person name="Clum A."/>
            <person name="LaButti K.M."/>
            <person name="Lindquist E.A."/>
            <person name="Yee Ngan C."/>
            <person name="Ohm R.A."/>
            <person name="Salamov A.A."/>
            <person name="Grigoriev I.V."/>
            <person name="Spatafora J.W."/>
            <person name="Berbee M.L."/>
        </authorList>
    </citation>
    <scope>NUCLEOTIDE SEQUENCE [LARGE SCALE GENOMIC DNA]</scope>
    <source>
        <strain evidence="9 10">JEL478</strain>
    </source>
</reference>
<keyword evidence="7" id="KW-0732">Signal</keyword>
<feature type="chain" id="PRO_5007296176" evidence="7">
    <location>
        <begin position="20"/>
        <end position="253"/>
    </location>
</feature>
<evidence type="ECO:0000256" key="3">
    <source>
        <dbReference type="ARBA" id="ARBA00022692"/>
    </source>
</evidence>
<dbReference type="InterPro" id="IPR036259">
    <property type="entry name" value="MFS_trans_sf"/>
</dbReference>
<feature type="transmembrane region" description="Helical" evidence="6">
    <location>
        <begin position="29"/>
        <end position="50"/>
    </location>
</feature>
<keyword evidence="3 6" id="KW-0812">Transmembrane</keyword>
<evidence type="ECO:0000256" key="1">
    <source>
        <dbReference type="ARBA" id="ARBA00004141"/>
    </source>
</evidence>
<feature type="signal peptide" evidence="7">
    <location>
        <begin position="1"/>
        <end position="19"/>
    </location>
</feature>
<feature type="transmembrane region" description="Helical" evidence="6">
    <location>
        <begin position="89"/>
        <end position="115"/>
    </location>
</feature>
<keyword evidence="4 6" id="KW-1133">Transmembrane helix</keyword>
<dbReference type="Proteomes" id="UP000070544">
    <property type="component" value="Unassembled WGS sequence"/>
</dbReference>
<feature type="transmembrane region" description="Helical" evidence="6">
    <location>
        <begin position="183"/>
        <end position="201"/>
    </location>
</feature>
<proteinExistence type="predicted"/>
<dbReference type="Gene3D" id="1.20.1250.20">
    <property type="entry name" value="MFS general substrate transporter like domains"/>
    <property type="match status" value="1"/>
</dbReference>
<accession>A0A139AGA1</accession>
<evidence type="ECO:0000313" key="10">
    <source>
        <dbReference type="Proteomes" id="UP000070544"/>
    </source>
</evidence>
<dbReference type="InterPro" id="IPR020846">
    <property type="entry name" value="MFS_dom"/>
</dbReference>
<feature type="transmembrane region" description="Helical" evidence="6">
    <location>
        <begin position="210"/>
        <end position="231"/>
    </location>
</feature>
<evidence type="ECO:0000313" key="9">
    <source>
        <dbReference type="EMBL" id="KXS15826.1"/>
    </source>
</evidence>
<feature type="domain" description="Major facilitator superfamily (MFS) profile" evidence="8">
    <location>
        <begin position="1"/>
        <end position="253"/>
    </location>
</feature>
<feature type="transmembrane region" description="Helical" evidence="6">
    <location>
        <begin position="62"/>
        <end position="83"/>
    </location>
</feature>
<feature type="transmembrane region" description="Helical" evidence="6">
    <location>
        <begin position="150"/>
        <end position="171"/>
    </location>
</feature>
<evidence type="ECO:0000259" key="8">
    <source>
        <dbReference type="PROSITE" id="PS50850"/>
    </source>
</evidence>
<dbReference type="Pfam" id="PF07690">
    <property type="entry name" value="MFS_1"/>
    <property type="match status" value="1"/>
</dbReference>
<gene>
    <name evidence="9" type="ORF">M427DRAFT_134849</name>
</gene>
<evidence type="ECO:0000256" key="5">
    <source>
        <dbReference type="ARBA" id="ARBA00023136"/>
    </source>
</evidence>